<evidence type="ECO:0000259" key="1">
    <source>
        <dbReference type="Pfam" id="PF04233"/>
    </source>
</evidence>
<dbReference type="RefSeq" id="WP_119816662.1">
    <property type="nucleotide sequence ID" value="NZ_CP025066.1"/>
</dbReference>
<organism evidence="2 3">
    <name type="scientific">Halalkaliarchaeum desulfuricum</name>
    <dbReference type="NCBI Taxonomy" id="2055893"/>
    <lineage>
        <taxon>Archaea</taxon>
        <taxon>Methanobacteriati</taxon>
        <taxon>Methanobacteriota</taxon>
        <taxon>Stenosarchaea group</taxon>
        <taxon>Halobacteria</taxon>
        <taxon>Halobacteriales</taxon>
        <taxon>Haloferacaceae</taxon>
        <taxon>Halalkaliarchaeum</taxon>
    </lineage>
</organism>
<feature type="domain" description="Phage head morphogenesis" evidence="1">
    <location>
        <begin position="164"/>
        <end position="270"/>
    </location>
</feature>
<evidence type="ECO:0000313" key="3">
    <source>
        <dbReference type="Proteomes" id="UP000263012"/>
    </source>
</evidence>
<dbReference type="EMBL" id="CP025066">
    <property type="protein sequence ID" value="AUX08924.1"/>
    <property type="molecule type" value="Genomic_DNA"/>
</dbReference>
<reference evidence="3" key="1">
    <citation type="submission" date="2017-11" db="EMBL/GenBank/DDBJ databases">
        <title>Phenotypic and genomic properties of facultatively anaerobic sulfur-reducing natronoarchaea from hypersaline soda lakes.</title>
        <authorList>
            <person name="Sorokin D.Y."/>
            <person name="Kublanov I.V."/>
            <person name="Roman P."/>
            <person name="Sinninghe Damste J.S."/>
            <person name="Golyshin P.N."/>
            <person name="Rojo D."/>
            <person name="Ciordia S."/>
            <person name="Mena M.D.C."/>
            <person name="Ferrer M."/>
            <person name="Messina E."/>
            <person name="Smedile F."/>
            <person name="La Spada G."/>
            <person name="La Cono V."/>
            <person name="Yakimov M.M."/>
        </authorList>
    </citation>
    <scope>NUCLEOTIDE SEQUENCE [LARGE SCALE GENOMIC DNA]</scope>
    <source>
        <strain evidence="3">AArc-Sl</strain>
    </source>
</reference>
<accession>A0A343TIK2</accession>
<dbReference type="GeneID" id="37877640"/>
<dbReference type="KEGG" id="hdf:AArcSl_1293"/>
<dbReference type="Proteomes" id="UP000263012">
    <property type="component" value="Chromosome"/>
</dbReference>
<evidence type="ECO:0000313" key="2">
    <source>
        <dbReference type="EMBL" id="AUX08924.1"/>
    </source>
</evidence>
<dbReference type="AlphaFoldDB" id="A0A343TIK2"/>
<sequence length="277" mass="31253">MTTTDPTRTRTLRGDFEAEVNKRFRALKGDVREAVEELDVLHLGSQQAVNQAPNPRDFEFLSDSEKRQRFQAWLRERIDEGILETTDESAIRSGDAWHSQYVQKAYAKGVTDTGANLRQAGVDAEKLDNLEQVFNQPIHSSKIEILYTRAYDGLEGITQEMDTQISRELSNAISQGWNPRKAASELNDRVDAVGMNRARTLAQTEIIHCHAEGTLDRLESEGFTEVQADVEHRTAGDNRVCPQCASLQGNTYTIEEARGRLPIHPRCRCAWVPIVDD</sequence>
<proteinExistence type="predicted"/>
<dbReference type="NCBIfam" id="TIGR01641">
    <property type="entry name" value="phageSPP1_gp7"/>
    <property type="match status" value="1"/>
</dbReference>
<dbReference type="OrthoDB" id="326150at2157"/>
<dbReference type="Pfam" id="PF04233">
    <property type="entry name" value="Phage_Mu_F"/>
    <property type="match status" value="1"/>
</dbReference>
<protein>
    <recommendedName>
        <fullName evidence="1">Phage head morphogenesis domain-containing protein</fullName>
    </recommendedName>
</protein>
<name>A0A343TIK2_9EURY</name>
<gene>
    <name evidence="2" type="ORF">AArcSl_1293</name>
</gene>
<dbReference type="InterPro" id="IPR006528">
    <property type="entry name" value="Phage_head_morphogenesis_dom"/>
</dbReference>
<keyword evidence="3" id="KW-1185">Reference proteome</keyword>